<keyword evidence="3" id="KW-1185">Reference proteome</keyword>
<dbReference type="Proteomes" id="UP000193224">
    <property type="component" value="Unassembled WGS sequence"/>
</dbReference>
<dbReference type="EMBL" id="FWXB01000008">
    <property type="protein sequence ID" value="SMC12566.1"/>
    <property type="molecule type" value="Genomic_DNA"/>
</dbReference>
<dbReference type="OrthoDB" id="8481769at2"/>
<organism evidence="2 3">
    <name type="scientific">Roseovarius aestuarii</name>
    <dbReference type="NCBI Taxonomy" id="475083"/>
    <lineage>
        <taxon>Bacteria</taxon>
        <taxon>Pseudomonadati</taxon>
        <taxon>Pseudomonadota</taxon>
        <taxon>Alphaproteobacteria</taxon>
        <taxon>Rhodobacterales</taxon>
        <taxon>Roseobacteraceae</taxon>
        <taxon>Roseovarius</taxon>
    </lineage>
</organism>
<gene>
    <name evidence="2" type="ORF">ROA7745_02394</name>
</gene>
<feature type="region of interest" description="Disordered" evidence="1">
    <location>
        <begin position="284"/>
        <end position="311"/>
    </location>
</feature>
<evidence type="ECO:0000313" key="2">
    <source>
        <dbReference type="EMBL" id="SMC12566.1"/>
    </source>
</evidence>
<evidence type="ECO:0000256" key="1">
    <source>
        <dbReference type="SAM" id="MobiDB-lite"/>
    </source>
</evidence>
<evidence type="ECO:0000313" key="3">
    <source>
        <dbReference type="Proteomes" id="UP000193224"/>
    </source>
</evidence>
<dbReference type="AlphaFoldDB" id="A0A1X7BSA1"/>
<name>A0A1X7BSA1_9RHOB</name>
<accession>A0A1X7BSA1</accession>
<feature type="compositionally biased region" description="Basic and acidic residues" evidence="1">
    <location>
        <begin position="292"/>
        <end position="311"/>
    </location>
</feature>
<reference evidence="2 3" key="1">
    <citation type="submission" date="2017-03" db="EMBL/GenBank/DDBJ databases">
        <authorList>
            <person name="Afonso C.L."/>
            <person name="Miller P.J."/>
            <person name="Scott M.A."/>
            <person name="Spackman E."/>
            <person name="Goraichik I."/>
            <person name="Dimitrov K.M."/>
            <person name="Suarez D.L."/>
            <person name="Swayne D.E."/>
        </authorList>
    </citation>
    <scope>NUCLEOTIDE SEQUENCE [LARGE SCALE GENOMIC DNA]</scope>
    <source>
        <strain evidence="2 3">CECT 7745</strain>
    </source>
</reference>
<protein>
    <submittedName>
        <fullName evidence="2">Uncharacterized protein</fullName>
    </submittedName>
</protein>
<sequence>MDVILHLGAHRTASTSFQHYMRANIARLERRGVGFWGPLSARDEILTGHISRGTRESREEQIAEAQAQIVAHLDQIYERGIMHLVVSDENVIGTPYENLHDRQLYGAIGERMARYSQIFGGRISRLVLSIRSQDIYWSSVAALCVKRGQPAICSAAVAALANARRQWRDVITDLACAVPEIEIQVQPYEVFGGMPEQRLMAMTGVTGLPVTHAREKLNRAPSLSELRKILKERGEDPGVLPAGEGRWYPFNRDQIMALREAYADDLFWLRAGADGLATLIDETASAKAGRHPPVDDATRGQADGKENRRLA</sequence>
<dbReference type="RefSeq" id="WP_085800520.1">
    <property type="nucleotide sequence ID" value="NZ_FWXB01000008.1"/>
</dbReference>
<proteinExistence type="predicted"/>